<feature type="region of interest" description="Disordered" evidence="2">
    <location>
        <begin position="38"/>
        <end position="91"/>
    </location>
</feature>
<evidence type="ECO:0000313" key="5">
    <source>
        <dbReference type="Proteomes" id="UP001278500"/>
    </source>
</evidence>
<dbReference type="Pfam" id="PF03959">
    <property type="entry name" value="FSH1"/>
    <property type="match status" value="1"/>
</dbReference>
<feature type="domain" description="Serine hydrolase" evidence="3">
    <location>
        <begin position="93"/>
        <end position="355"/>
    </location>
</feature>
<dbReference type="GO" id="GO:0005737">
    <property type="term" value="C:cytoplasm"/>
    <property type="evidence" value="ECO:0007669"/>
    <property type="project" value="TreeGrafter"/>
</dbReference>
<dbReference type="PANTHER" id="PTHR48070:SF6">
    <property type="entry name" value="ESTERASE OVCA2"/>
    <property type="match status" value="1"/>
</dbReference>
<evidence type="ECO:0000256" key="1">
    <source>
        <dbReference type="ARBA" id="ARBA00022801"/>
    </source>
</evidence>
<keyword evidence="5" id="KW-1185">Reference proteome</keyword>
<dbReference type="Gene3D" id="3.40.50.1820">
    <property type="entry name" value="alpha/beta hydrolase"/>
    <property type="match status" value="1"/>
</dbReference>
<dbReference type="InterPro" id="IPR029058">
    <property type="entry name" value="AB_hydrolase_fold"/>
</dbReference>
<evidence type="ECO:0000313" key="4">
    <source>
        <dbReference type="EMBL" id="KAK3335024.1"/>
    </source>
</evidence>
<dbReference type="SUPFAM" id="SSF53474">
    <property type="entry name" value="alpha/beta-Hydrolases"/>
    <property type="match status" value="1"/>
</dbReference>
<dbReference type="GO" id="GO:0019748">
    <property type="term" value="P:secondary metabolic process"/>
    <property type="evidence" value="ECO:0007669"/>
    <property type="project" value="TreeGrafter"/>
</dbReference>
<sequence>MFRILIRTPARSFGILYTEPTSRSFSISRASRFIPSHTMADSAQSTPVESSASTPAPNANAPAQQKQQQQNNKKQNRPPHPNAANAKPKPVKREVRILMLHGYTQSGPLFRAKTRALEKLLIKALAPLNLVPTLIYPTAPNRLSVSDIPGYQASSDSGPGEEKELTDSWAWFRREEATWNYRLINEGFERLAETMEKVNLEGKQVVDGMVAEEGAEEPKELKGVVRSEVIDGVIGFSQGGAMAAMLTAAMEHLEPGQPRPVLTPEHEAWAKQIREANKGQPLKFCVSYSGFFALPPELGWLWEPKVKTPTMHVLGSLDTVVEESRSRRLIEACEEPVVVVHPGGHYVPVNKEWVAPLVGFIRACLEKHQKTVAAAEGEKKVEESH</sequence>
<dbReference type="Proteomes" id="UP001278500">
    <property type="component" value="Unassembled WGS sequence"/>
</dbReference>
<dbReference type="InterPro" id="IPR005645">
    <property type="entry name" value="FSH-like_dom"/>
</dbReference>
<dbReference type="EMBL" id="JAUEPP010000009">
    <property type="protein sequence ID" value="KAK3335024.1"/>
    <property type="molecule type" value="Genomic_DNA"/>
</dbReference>
<dbReference type="GeneID" id="87864748"/>
<dbReference type="GO" id="GO:0005634">
    <property type="term" value="C:nucleus"/>
    <property type="evidence" value="ECO:0007669"/>
    <property type="project" value="TreeGrafter"/>
</dbReference>
<protein>
    <submittedName>
        <fullName evidence="4">Serine hydrolase-domain-containing protein</fullName>
    </submittedName>
</protein>
<proteinExistence type="predicted"/>
<gene>
    <name evidence="4" type="ORF">B0H65DRAFT_480674</name>
</gene>
<dbReference type="InterPro" id="IPR050593">
    <property type="entry name" value="LovG"/>
</dbReference>
<dbReference type="RefSeq" id="XP_062677190.1">
    <property type="nucleotide sequence ID" value="XM_062827594.1"/>
</dbReference>
<evidence type="ECO:0000259" key="3">
    <source>
        <dbReference type="Pfam" id="PF03959"/>
    </source>
</evidence>
<feature type="compositionally biased region" description="Polar residues" evidence="2">
    <location>
        <begin position="39"/>
        <end position="54"/>
    </location>
</feature>
<evidence type="ECO:0000256" key="2">
    <source>
        <dbReference type="SAM" id="MobiDB-lite"/>
    </source>
</evidence>
<dbReference type="PANTHER" id="PTHR48070">
    <property type="entry name" value="ESTERASE OVCA2"/>
    <property type="match status" value="1"/>
</dbReference>
<comment type="caution">
    <text evidence="4">The sequence shown here is derived from an EMBL/GenBank/DDBJ whole genome shotgun (WGS) entry which is preliminary data.</text>
</comment>
<name>A0AAE0J194_9PEZI</name>
<accession>A0AAE0J194</accession>
<dbReference type="AlphaFoldDB" id="A0AAE0J194"/>
<organism evidence="4 5">
    <name type="scientific">Neurospora tetraspora</name>
    <dbReference type="NCBI Taxonomy" id="94610"/>
    <lineage>
        <taxon>Eukaryota</taxon>
        <taxon>Fungi</taxon>
        <taxon>Dikarya</taxon>
        <taxon>Ascomycota</taxon>
        <taxon>Pezizomycotina</taxon>
        <taxon>Sordariomycetes</taxon>
        <taxon>Sordariomycetidae</taxon>
        <taxon>Sordariales</taxon>
        <taxon>Sordariaceae</taxon>
        <taxon>Neurospora</taxon>
    </lineage>
</organism>
<reference evidence="4" key="2">
    <citation type="submission" date="2023-06" db="EMBL/GenBank/DDBJ databases">
        <authorList>
            <consortium name="Lawrence Berkeley National Laboratory"/>
            <person name="Haridas S."/>
            <person name="Hensen N."/>
            <person name="Bonometti L."/>
            <person name="Westerberg I."/>
            <person name="Brannstrom I.O."/>
            <person name="Guillou S."/>
            <person name="Cros-Aarteil S."/>
            <person name="Calhoun S."/>
            <person name="Kuo A."/>
            <person name="Mondo S."/>
            <person name="Pangilinan J."/>
            <person name="Riley R."/>
            <person name="Labutti K."/>
            <person name="Andreopoulos B."/>
            <person name="Lipzen A."/>
            <person name="Chen C."/>
            <person name="Yanf M."/>
            <person name="Daum C."/>
            <person name="Ng V."/>
            <person name="Clum A."/>
            <person name="Steindorff A."/>
            <person name="Ohm R."/>
            <person name="Martin F."/>
            <person name="Silar P."/>
            <person name="Natvig D."/>
            <person name="Lalanne C."/>
            <person name="Gautier V."/>
            <person name="Ament-Velasquez S.L."/>
            <person name="Kruys A."/>
            <person name="Hutchinson M.I."/>
            <person name="Powell A.J."/>
            <person name="Barry K."/>
            <person name="Miller A.N."/>
            <person name="Grigoriev I.V."/>
            <person name="Debuchy R."/>
            <person name="Gladieux P."/>
            <person name="Thoren M.H."/>
            <person name="Johannesson H."/>
        </authorList>
    </citation>
    <scope>NUCLEOTIDE SEQUENCE</scope>
    <source>
        <strain evidence="4">CBS 560.94</strain>
    </source>
</reference>
<feature type="compositionally biased region" description="Low complexity" evidence="2">
    <location>
        <begin position="55"/>
        <end position="73"/>
    </location>
</feature>
<reference evidence="4" key="1">
    <citation type="journal article" date="2023" name="Mol. Phylogenet. Evol.">
        <title>Genome-scale phylogeny and comparative genomics of the fungal order Sordariales.</title>
        <authorList>
            <person name="Hensen N."/>
            <person name="Bonometti L."/>
            <person name="Westerberg I."/>
            <person name="Brannstrom I.O."/>
            <person name="Guillou S."/>
            <person name="Cros-Aarteil S."/>
            <person name="Calhoun S."/>
            <person name="Haridas S."/>
            <person name="Kuo A."/>
            <person name="Mondo S."/>
            <person name="Pangilinan J."/>
            <person name="Riley R."/>
            <person name="LaButti K."/>
            <person name="Andreopoulos B."/>
            <person name="Lipzen A."/>
            <person name="Chen C."/>
            <person name="Yan M."/>
            <person name="Daum C."/>
            <person name="Ng V."/>
            <person name="Clum A."/>
            <person name="Steindorff A."/>
            <person name="Ohm R.A."/>
            <person name="Martin F."/>
            <person name="Silar P."/>
            <person name="Natvig D.O."/>
            <person name="Lalanne C."/>
            <person name="Gautier V."/>
            <person name="Ament-Velasquez S.L."/>
            <person name="Kruys A."/>
            <person name="Hutchinson M.I."/>
            <person name="Powell A.J."/>
            <person name="Barry K."/>
            <person name="Miller A.N."/>
            <person name="Grigoriev I.V."/>
            <person name="Debuchy R."/>
            <person name="Gladieux P."/>
            <person name="Hiltunen Thoren M."/>
            <person name="Johannesson H."/>
        </authorList>
    </citation>
    <scope>NUCLEOTIDE SEQUENCE</scope>
    <source>
        <strain evidence="4">CBS 560.94</strain>
    </source>
</reference>
<keyword evidence="1 4" id="KW-0378">Hydrolase</keyword>
<dbReference type="GO" id="GO:0016787">
    <property type="term" value="F:hydrolase activity"/>
    <property type="evidence" value="ECO:0007669"/>
    <property type="project" value="UniProtKB-KW"/>
</dbReference>